<feature type="domain" description="AB hydrolase-1" evidence="4">
    <location>
        <begin position="100"/>
        <end position="279"/>
    </location>
</feature>
<keyword evidence="6" id="KW-1185">Reference proteome</keyword>
<evidence type="ECO:0000256" key="2">
    <source>
        <dbReference type="ARBA" id="ARBA00022801"/>
    </source>
</evidence>
<keyword evidence="2" id="KW-0378">Hydrolase</keyword>
<comment type="caution">
    <text evidence="5">The sequence shown here is derived from an EMBL/GenBank/DDBJ whole genome shotgun (WGS) entry which is preliminary data.</text>
</comment>
<dbReference type="InterPro" id="IPR029058">
    <property type="entry name" value="AB_hydrolase_fold"/>
</dbReference>
<accession>A0ABR3FZ98</accession>
<dbReference type="EMBL" id="JBAHYK010000021">
    <property type="protein sequence ID" value="KAL0580855.1"/>
    <property type="molecule type" value="Genomic_DNA"/>
</dbReference>
<comment type="similarity">
    <text evidence="1">Belongs to the peptidase S33 family.</text>
</comment>
<proteinExistence type="inferred from homology"/>
<feature type="chain" id="PRO_5046972089" description="AB hydrolase-1 domain-containing protein" evidence="3">
    <location>
        <begin position="25"/>
        <end position="476"/>
    </location>
</feature>
<protein>
    <recommendedName>
        <fullName evidence="4">AB hydrolase-1 domain-containing protein</fullName>
    </recommendedName>
</protein>
<dbReference type="Proteomes" id="UP001465976">
    <property type="component" value="Unassembled WGS sequence"/>
</dbReference>
<evidence type="ECO:0000259" key="4">
    <source>
        <dbReference type="Pfam" id="PF00561"/>
    </source>
</evidence>
<dbReference type="Pfam" id="PF00561">
    <property type="entry name" value="Abhydrolase_1"/>
    <property type="match status" value="1"/>
</dbReference>
<reference evidence="5 6" key="1">
    <citation type="submission" date="2024-02" db="EMBL/GenBank/DDBJ databases">
        <title>A draft genome for the cacao thread blight pathogen Marasmius crinis-equi.</title>
        <authorList>
            <person name="Cohen S.P."/>
            <person name="Baruah I.K."/>
            <person name="Amoako-Attah I."/>
            <person name="Bukari Y."/>
            <person name="Meinhardt L.W."/>
            <person name="Bailey B.A."/>
        </authorList>
    </citation>
    <scope>NUCLEOTIDE SEQUENCE [LARGE SCALE GENOMIC DNA]</scope>
    <source>
        <strain evidence="5 6">GH-76</strain>
    </source>
</reference>
<gene>
    <name evidence="5" type="ORF">V5O48_001147</name>
</gene>
<keyword evidence="3" id="KW-0732">Signal</keyword>
<evidence type="ECO:0000313" key="6">
    <source>
        <dbReference type="Proteomes" id="UP001465976"/>
    </source>
</evidence>
<dbReference type="Gene3D" id="3.40.50.1820">
    <property type="entry name" value="alpha/beta hydrolase"/>
    <property type="match status" value="1"/>
</dbReference>
<feature type="signal peptide" evidence="3">
    <location>
        <begin position="1"/>
        <end position="24"/>
    </location>
</feature>
<dbReference type="InterPro" id="IPR000073">
    <property type="entry name" value="AB_hydrolase_1"/>
</dbReference>
<evidence type="ECO:0000256" key="3">
    <source>
        <dbReference type="SAM" id="SignalP"/>
    </source>
</evidence>
<dbReference type="PANTHER" id="PTHR43248:SF25">
    <property type="entry name" value="AB HYDROLASE-1 DOMAIN-CONTAINING PROTEIN-RELATED"/>
    <property type="match status" value="1"/>
</dbReference>
<dbReference type="InterPro" id="IPR051601">
    <property type="entry name" value="Serine_prot/Carboxylest_S33"/>
</dbReference>
<evidence type="ECO:0000313" key="5">
    <source>
        <dbReference type="EMBL" id="KAL0580855.1"/>
    </source>
</evidence>
<dbReference type="SUPFAM" id="SSF53474">
    <property type="entry name" value="alpha/beta-Hydrolases"/>
    <property type="match status" value="1"/>
</dbReference>
<organism evidence="5 6">
    <name type="scientific">Marasmius crinis-equi</name>
    <dbReference type="NCBI Taxonomy" id="585013"/>
    <lineage>
        <taxon>Eukaryota</taxon>
        <taxon>Fungi</taxon>
        <taxon>Dikarya</taxon>
        <taxon>Basidiomycota</taxon>
        <taxon>Agaricomycotina</taxon>
        <taxon>Agaricomycetes</taxon>
        <taxon>Agaricomycetidae</taxon>
        <taxon>Agaricales</taxon>
        <taxon>Marasmiineae</taxon>
        <taxon>Marasmiaceae</taxon>
        <taxon>Marasmius</taxon>
    </lineage>
</organism>
<name>A0ABR3FZ98_9AGAR</name>
<dbReference type="PANTHER" id="PTHR43248">
    <property type="entry name" value="2-SUCCINYL-6-HYDROXY-2,4-CYCLOHEXADIENE-1-CARBOXYLATE SYNTHASE"/>
    <property type="match status" value="1"/>
</dbReference>
<sequence>MTSIRIRNFLLIAASLLYAQAADGLSVRDDSNSTWTELSWDTLQPSKDLQWVDCYSNGLQCARLQVPLNYHDADGGQSAIIALTRLPANVSHDSPDYRGPILFNPGGPGESGVDLIRLKGPTLRQTLGPQFDLVGFDPRGVQRSFPRFEFYKTPVDRLLNYHPPTELNNSLTDTVASYWAETKIMGSLAYERGKEYMPYLNTDHSARDMLRIVQAHGREKIQYWGFSYGSVLGYTFASMFPDKVERLVIDGVVDIDLYYQTKWLESLEDVEKTLQWFFDSCHQAGRDHCAFYEDSPEAIRNKLEGIYANLINHPIPVQSPTNGSHYTVVDYAQVRGLIFNALYQPFKTWSGLAEGLQALAEGNATEFYTKMLEAPPFECDCDLGKHKFDKNPEALSGYACNDGDPVPPDFESALKHYEESVKLSSFGSIWAGIRIACNGWSSDIPKADFRGPITGNTSFPLLMIGNTADPVTPLSA</sequence>
<evidence type="ECO:0000256" key="1">
    <source>
        <dbReference type="ARBA" id="ARBA00010088"/>
    </source>
</evidence>